<sequence>MTRETRAQDRASNVFRNLSTLASKERKPLQPRPVNISQLVASQKLRSPPNTPASAKSPASLLSNAISRSRPKSHDGSLRSVAQVIGSDYHLTPTKPHYRARAKKRYDLAFPAGKALVNRLLKCVSAFETNRRLQRHGLSTHEYDRKLHVQYTKLLSPTELLAVAAGPLGREVLILHMLPSTKDAEPKSGSQLLLSSNASALLYPGLRWYFEWRVI</sequence>
<keyword evidence="3" id="KW-1185">Reference proteome</keyword>
<dbReference type="InParanoid" id="C5DH31"/>
<dbReference type="KEGG" id="lth:KLTH0E00946g"/>
<evidence type="ECO:0000256" key="1">
    <source>
        <dbReference type="SAM" id="MobiDB-lite"/>
    </source>
</evidence>
<evidence type="ECO:0000313" key="2">
    <source>
        <dbReference type="EMBL" id="CAR23092.1"/>
    </source>
</evidence>
<accession>C5DH31</accession>
<dbReference type="EMBL" id="CU928169">
    <property type="protein sequence ID" value="CAR23092.1"/>
    <property type="molecule type" value="Genomic_DNA"/>
</dbReference>
<organism evidence="2 3">
    <name type="scientific">Lachancea thermotolerans (strain ATCC 56472 / CBS 6340 / NRRL Y-8284)</name>
    <name type="common">Yeast</name>
    <name type="synonym">Kluyveromyces thermotolerans</name>
    <dbReference type="NCBI Taxonomy" id="559295"/>
    <lineage>
        <taxon>Eukaryota</taxon>
        <taxon>Fungi</taxon>
        <taxon>Dikarya</taxon>
        <taxon>Ascomycota</taxon>
        <taxon>Saccharomycotina</taxon>
        <taxon>Saccharomycetes</taxon>
        <taxon>Saccharomycetales</taxon>
        <taxon>Saccharomycetaceae</taxon>
        <taxon>Lachancea</taxon>
    </lineage>
</organism>
<dbReference type="Proteomes" id="UP000002036">
    <property type="component" value="Chromosome E"/>
</dbReference>
<gene>
    <name evidence="2" type="ordered locus">KLTH0E00946g</name>
</gene>
<dbReference type="OMA" id="HDRNCRE"/>
<feature type="compositionally biased region" description="Polar residues" evidence="1">
    <location>
        <begin position="35"/>
        <end position="45"/>
    </location>
</feature>
<feature type="compositionally biased region" description="Low complexity" evidence="1">
    <location>
        <begin position="52"/>
        <end position="61"/>
    </location>
</feature>
<feature type="region of interest" description="Disordered" evidence="1">
    <location>
        <begin position="1"/>
        <end position="61"/>
    </location>
</feature>
<reference evidence="2 3" key="1">
    <citation type="journal article" date="2009" name="Genome Res.">
        <title>Comparative genomics of protoploid Saccharomycetaceae.</title>
        <authorList>
            <consortium name="The Genolevures Consortium"/>
            <person name="Souciet J.-L."/>
            <person name="Dujon B."/>
            <person name="Gaillardin C."/>
            <person name="Johnston M."/>
            <person name="Baret P.V."/>
            <person name="Cliften P."/>
            <person name="Sherman D.J."/>
            <person name="Weissenbach J."/>
            <person name="Westhof E."/>
            <person name="Wincker P."/>
            <person name="Jubin C."/>
            <person name="Poulain J."/>
            <person name="Barbe V."/>
            <person name="Segurens B."/>
            <person name="Artiguenave F."/>
            <person name="Anthouard V."/>
            <person name="Vacherie B."/>
            <person name="Val M.-E."/>
            <person name="Fulton R.S."/>
            <person name="Minx P."/>
            <person name="Wilson R."/>
            <person name="Durrens P."/>
            <person name="Jean G."/>
            <person name="Marck C."/>
            <person name="Martin T."/>
            <person name="Nikolski M."/>
            <person name="Rolland T."/>
            <person name="Seret M.-L."/>
            <person name="Casaregola S."/>
            <person name="Despons L."/>
            <person name="Fairhead C."/>
            <person name="Fischer G."/>
            <person name="Lafontaine I."/>
            <person name="Leh V."/>
            <person name="Lemaire M."/>
            <person name="de Montigny J."/>
            <person name="Neuveglise C."/>
            <person name="Thierry A."/>
            <person name="Blanc-Lenfle I."/>
            <person name="Bleykasten C."/>
            <person name="Diffels J."/>
            <person name="Fritsch E."/>
            <person name="Frangeul L."/>
            <person name="Goeffon A."/>
            <person name="Jauniaux N."/>
            <person name="Kachouri-Lafond R."/>
            <person name="Payen C."/>
            <person name="Potier S."/>
            <person name="Pribylova L."/>
            <person name="Ozanne C."/>
            <person name="Richard G.-F."/>
            <person name="Sacerdot C."/>
            <person name="Straub M.-L."/>
            <person name="Talla E."/>
        </authorList>
    </citation>
    <scope>NUCLEOTIDE SEQUENCE [LARGE SCALE GENOMIC DNA]</scope>
    <source>
        <strain evidence="3">ATCC 56472 / CBS 6340 / NRRL Y-8284</strain>
    </source>
</reference>
<name>C5DH31_LACTC</name>
<dbReference type="OrthoDB" id="4035205at2759"/>
<evidence type="ECO:0000313" key="3">
    <source>
        <dbReference type="Proteomes" id="UP000002036"/>
    </source>
</evidence>
<dbReference type="HOGENOM" id="CLU_1283445_0_0_1"/>
<feature type="compositionally biased region" description="Polar residues" evidence="1">
    <location>
        <begin position="10"/>
        <end position="22"/>
    </location>
</feature>
<dbReference type="GeneID" id="8291667"/>
<protein>
    <submittedName>
        <fullName evidence="2">KLTH0E00946p</fullName>
    </submittedName>
</protein>
<dbReference type="AlphaFoldDB" id="C5DH31"/>
<proteinExistence type="predicted"/>
<dbReference type="RefSeq" id="XP_002553529.1">
    <property type="nucleotide sequence ID" value="XM_002553483.1"/>
</dbReference>